<sequence>MQLAMKEASDALSDVADKFIYSLTDNNAGTVTNASATSISIISTIADARKKLMENNVPNSANISLEVPPAVEQKLVLAKVLRSTDNSDALGRGYIGSFMGFDIYVTNNIAADAGGVYRCVARTRRAVAFAEKLSSVKAYEPELRHGDAVKGLHLYGAKIIYPKEIVFLNLTPAPETTV</sequence>
<dbReference type="AlphaFoldDB" id="A0A645G0N7"/>
<comment type="caution">
    <text evidence="1">The sequence shown here is derived from an EMBL/GenBank/DDBJ whole genome shotgun (WGS) entry which is preliminary data.</text>
</comment>
<dbReference type="Pfam" id="PF25209">
    <property type="entry name" value="Phage_capsid_4"/>
    <property type="match status" value="1"/>
</dbReference>
<organism evidence="1">
    <name type="scientific">bioreactor metagenome</name>
    <dbReference type="NCBI Taxonomy" id="1076179"/>
    <lineage>
        <taxon>unclassified sequences</taxon>
        <taxon>metagenomes</taxon>
        <taxon>ecological metagenomes</taxon>
    </lineage>
</organism>
<proteinExistence type="predicted"/>
<evidence type="ECO:0000313" key="1">
    <source>
        <dbReference type="EMBL" id="MPN17674.1"/>
    </source>
</evidence>
<evidence type="ECO:0008006" key="2">
    <source>
        <dbReference type="Google" id="ProtNLM"/>
    </source>
</evidence>
<accession>A0A645G0N7</accession>
<protein>
    <recommendedName>
        <fullName evidence="2">Phage major capsid protein</fullName>
    </recommendedName>
</protein>
<dbReference type="EMBL" id="VSSQ01064850">
    <property type="protein sequence ID" value="MPN17674.1"/>
    <property type="molecule type" value="Genomic_DNA"/>
</dbReference>
<gene>
    <name evidence="1" type="ORF">SDC9_165029</name>
</gene>
<reference evidence="1" key="1">
    <citation type="submission" date="2019-08" db="EMBL/GenBank/DDBJ databases">
        <authorList>
            <person name="Kucharzyk K."/>
            <person name="Murdoch R.W."/>
            <person name="Higgins S."/>
            <person name="Loffler F."/>
        </authorList>
    </citation>
    <scope>NUCLEOTIDE SEQUENCE</scope>
</reference>
<name>A0A645G0N7_9ZZZZ</name>